<keyword evidence="2" id="KW-0472">Membrane</keyword>
<feature type="domain" description="Tyrosine-protein kinase G-rich" evidence="3">
    <location>
        <begin position="355"/>
        <end position="427"/>
    </location>
</feature>
<feature type="transmembrane region" description="Helical" evidence="2">
    <location>
        <begin position="14"/>
        <end position="34"/>
    </location>
</feature>
<feature type="transmembrane region" description="Helical" evidence="2">
    <location>
        <begin position="405"/>
        <end position="425"/>
    </location>
</feature>
<sequence>MDIFSLPGIILKRWLYVIVPVVLFVCLAAAYVVVVKPTTPVVAEILIDPQGLAAEQGKLAPDPSAPNQDAAILESQIYVLQSSEILGAVVDRLDLTKDPFIYAGSTADKELAKAAAISSLQKRLAVERAGQSFVVELTFKHVDARKGAEIVNTIASVFLKKIHEARGEATSRMSGAFELQAETLAARVRKAETELEKFKAEKGIVSTGQQGLVIDQQVEGVNKQLITARAELGAKLASYDQAKAVTVGSIEAGGIPEALNSTALGTMRARYADLVSTANELASSLGANHPQMRAARSQVEGMRGAIEQELTRIRQSLKNAVDRSQANVNMLQSRLDTLTQSSNNVSEAGIKARELQSEVDTLRALYKAFLSRSEELGQNQAVNINNSRIITKAVALGGGSSLAKLLIIAAAGLFGIAVGSVLAVLRENFNELFGRGSAADLTEPSQPSDAAQAVPTPAAAPASIRVAEPAASSAIAQMGMDGAAERILSLASAKEMPTILFLSADNDNDGEAVVARLANALYRRNKNVLYSSGHGNERVEAISGSRLRFERLSHEMRARNAGAPTFRHFVGRSGKADVVLIDAGAEDARRQLLELLDKAQGIFVLTSADSKPQEVSNLVASLDPWKDRMLGTISSGRAA</sequence>
<keyword evidence="1" id="KW-0175">Coiled coil</keyword>
<dbReference type="EMBL" id="JAUOZU010000001">
    <property type="protein sequence ID" value="MDO6962396.1"/>
    <property type="molecule type" value="Genomic_DNA"/>
</dbReference>
<dbReference type="Proteomes" id="UP001174932">
    <property type="component" value="Unassembled WGS sequence"/>
</dbReference>
<keyword evidence="2" id="KW-0812">Transmembrane</keyword>
<dbReference type="RefSeq" id="WP_304374204.1">
    <property type="nucleotide sequence ID" value="NZ_JAUOZU010000001.1"/>
</dbReference>
<dbReference type="SUPFAM" id="SSF58100">
    <property type="entry name" value="Bacterial hemolysins"/>
    <property type="match status" value="1"/>
</dbReference>
<evidence type="ECO:0000313" key="5">
    <source>
        <dbReference type="Proteomes" id="UP001174932"/>
    </source>
</evidence>
<comment type="caution">
    <text evidence="4">The sequence shown here is derived from an EMBL/GenBank/DDBJ whole genome shotgun (WGS) entry which is preliminary data.</text>
</comment>
<dbReference type="InterPro" id="IPR050445">
    <property type="entry name" value="Bact_polysacc_biosynth/exp"/>
</dbReference>
<gene>
    <name evidence="4" type="ORF">Q4481_00425</name>
</gene>
<proteinExistence type="predicted"/>
<dbReference type="Pfam" id="PF13807">
    <property type="entry name" value="GNVR"/>
    <property type="match status" value="1"/>
</dbReference>
<evidence type="ECO:0000313" key="4">
    <source>
        <dbReference type="EMBL" id="MDO6962396.1"/>
    </source>
</evidence>
<evidence type="ECO:0000256" key="1">
    <source>
        <dbReference type="SAM" id="Coils"/>
    </source>
</evidence>
<keyword evidence="2" id="KW-1133">Transmembrane helix</keyword>
<organism evidence="4 5">
    <name type="scientific">Rhizobium alvei</name>
    <dbReference type="NCBI Taxonomy" id="1132659"/>
    <lineage>
        <taxon>Bacteria</taxon>
        <taxon>Pseudomonadati</taxon>
        <taxon>Pseudomonadota</taxon>
        <taxon>Alphaproteobacteria</taxon>
        <taxon>Hyphomicrobiales</taxon>
        <taxon>Rhizobiaceae</taxon>
        <taxon>Rhizobium/Agrobacterium group</taxon>
        <taxon>Rhizobium</taxon>
    </lineage>
</organism>
<dbReference type="PANTHER" id="PTHR32309:SF13">
    <property type="entry name" value="FERRIC ENTEROBACTIN TRANSPORT PROTEIN FEPE"/>
    <property type="match status" value="1"/>
</dbReference>
<name>A0ABT8YFA4_9HYPH</name>
<protein>
    <submittedName>
        <fullName evidence="4">GumC family protein</fullName>
    </submittedName>
</protein>
<dbReference type="PANTHER" id="PTHR32309">
    <property type="entry name" value="TYROSINE-PROTEIN KINASE"/>
    <property type="match status" value="1"/>
</dbReference>
<accession>A0ABT8YFA4</accession>
<reference evidence="4" key="2">
    <citation type="submission" date="2023-07" db="EMBL/GenBank/DDBJ databases">
        <authorList>
            <person name="Shen H."/>
        </authorList>
    </citation>
    <scope>NUCLEOTIDE SEQUENCE</scope>
    <source>
        <strain evidence="4">TNR-22</strain>
    </source>
</reference>
<keyword evidence="5" id="KW-1185">Reference proteome</keyword>
<dbReference type="InterPro" id="IPR032807">
    <property type="entry name" value="GNVR"/>
</dbReference>
<reference evidence="4" key="1">
    <citation type="journal article" date="2015" name="Int. J. Syst. Evol. Microbiol.">
        <title>Rhizobium alvei sp. nov., isolated from a freshwater river.</title>
        <authorList>
            <person name="Sheu S.Y."/>
            <person name="Huang H.W."/>
            <person name="Young C.C."/>
            <person name="Chen W.M."/>
        </authorList>
    </citation>
    <scope>NUCLEOTIDE SEQUENCE</scope>
    <source>
        <strain evidence="4">TNR-22</strain>
    </source>
</reference>
<evidence type="ECO:0000259" key="3">
    <source>
        <dbReference type="Pfam" id="PF13807"/>
    </source>
</evidence>
<feature type="coiled-coil region" evidence="1">
    <location>
        <begin position="314"/>
        <end position="341"/>
    </location>
</feature>
<evidence type="ECO:0000256" key="2">
    <source>
        <dbReference type="SAM" id="Phobius"/>
    </source>
</evidence>